<dbReference type="Pfam" id="PF00005">
    <property type="entry name" value="ABC_tran"/>
    <property type="match status" value="1"/>
</dbReference>
<reference evidence="4" key="1">
    <citation type="submission" date="2020-10" db="EMBL/GenBank/DDBJ databases">
        <authorList>
            <person name="Gilroy R."/>
        </authorList>
    </citation>
    <scope>NUCLEOTIDE SEQUENCE</scope>
    <source>
        <strain evidence="4">CHK190-19873</strain>
    </source>
</reference>
<dbReference type="Gene3D" id="3.40.50.300">
    <property type="entry name" value="P-loop containing nucleotide triphosphate hydrolases"/>
    <property type="match status" value="1"/>
</dbReference>
<reference evidence="4" key="2">
    <citation type="journal article" date="2021" name="PeerJ">
        <title>Extensive microbial diversity within the chicken gut microbiome revealed by metagenomics and culture.</title>
        <authorList>
            <person name="Gilroy R."/>
            <person name="Ravi A."/>
            <person name="Getino M."/>
            <person name="Pursley I."/>
            <person name="Horton D.L."/>
            <person name="Alikhan N.F."/>
            <person name="Baker D."/>
            <person name="Gharbi K."/>
            <person name="Hall N."/>
            <person name="Watson M."/>
            <person name="Adriaenssens E.M."/>
            <person name="Foster-Nyarko E."/>
            <person name="Jarju S."/>
            <person name="Secka A."/>
            <person name="Antonio M."/>
            <person name="Oren A."/>
            <person name="Chaudhuri R.R."/>
            <person name="La Ragione R."/>
            <person name="Hildebrand F."/>
            <person name="Pallen M.J."/>
        </authorList>
    </citation>
    <scope>NUCLEOTIDE SEQUENCE</scope>
    <source>
        <strain evidence="4">CHK190-19873</strain>
    </source>
</reference>
<proteinExistence type="predicted"/>
<dbReference type="AlphaFoldDB" id="A0A9D1JLQ2"/>
<evidence type="ECO:0000256" key="2">
    <source>
        <dbReference type="ARBA" id="ARBA00022840"/>
    </source>
</evidence>
<comment type="caution">
    <text evidence="4">The sequence shown here is derived from an EMBL/GenBank/DDBJ whole genome shotgun (WGS) entry which is preliminary data.</text>
</comment>
<dbReference type="PANTHER" id="PTHR43158">
    <property type="entry name" value="SKFA PEPTIDE EXPORT ATP-BINDING PROTEIN SKFE"/>
    <property type="match status" value="1"/>
</dbReference>
<evidence type="ECO:0000256" key="1">
    <source>
        <dbReference type="ARBA" id="ARBA00022741"/>
    </source>
</evidence>
<dbReference type="EMBL" id="DVIQ01000110">
    <property type="protein sequence ID" value="HIS33018.1"/>
    <property type="molecule type" value="Genomic_DNA"/>
</dbReference>
<name>A0A9D1JLQ2_9FIRM</name>
<evidence type="ECO:0000259" key="3">
    <source>
        <dbReference type="PROSITE" id="PS50893"/>
    </source>
</evidence>
<dbReference type="GO" id="GO:0016887">
    <property type="term" value="F:ATP hydrolysis activity"/>
    <property type="evidence" value="ECO:0007669"/>
    <property type="project" value="InterPro"/>
</dbReference>
<dbReference type="InterPro" id="IPR027417">
    <property type="entry name" value="P-loop_NTPase"/>
</dbReference>
<feature type="domain" description="ABC transporter" evidence="3">
    <location>
        <begin position="2"/>
        <end position="227"/>
    </location>
</feature>
<evidence type="ECO:0000313" key="5">
    <source>
        <dbReference type="Proteomes" id="UP000823935"/>
    </source>
</evidence>
<dbReference type="SMART" id="SM00382">
    <property type="entry name" value="AAA"/>
    <property type="match status" value="1"/>
</dbReference>
<organism evidence="4 5">
    <name type="scientific">Candidatus Limivivens intestinipullorum</name>
    <dbReference type="NCBI Taxonomy" id="2840858"/>
    <lineage>
        <taxon>Bacteria</taxon>
        <taxon>Bacillati</taxon>
        <taxon>Bacillota</taxon>
        <taxon>Clostridia</taxon>
        <taxon>Lachnospirales</taxon>
        <taxon>Lachnospiraceae</taxon>
        <taxon>Lachnospiraceae incertae sedis</taxon>
        <taxon>Candidatus Limivivens</taxon>
    </lineage>
</organism>
<gene>
    <name evidence="4" type="ORF">IAB44_15960</name>
</gene>
<keyword evidence="2 4" id="KW-0067">ATP-binding</keyword>
<keyword evidence="1" id="KW-0547">Nucleotide-binding</keyword>
<accession>A0A9D1JLQ2</accession>
<evidence type="ECO:0000313" key="4">
    <source>
        <dbReference type="EMBL" id="HIS33018.1"/>
    </source>
</evidence>
<dbReference type="SUPFAM" id="SSF52540">
    <property type="entry name" value="P-loop containing nucleoside triphosphate hydrolases"/>
    <property type="match status" value="1"/>
</dbReference>
<protein>
    <submittedName>
        <fullName evidence="4">ABC transporter ATP-binding protein</fullName>
    </submittedName>
</protein>
<dbReference type="Proteomes" id="UP000823935">
    <property type="component" value="Unassembled WGS sequence"/>
</dbReference>
<dbReference type="InterPro" id="IPR003439">
    <property type="entry name" value="ABC_transporter-like_ATP-bd"/>
</dbReference>
<dbReference type="InterPro" id="IPR003593">
    <property type="entry name" value="AAA+_ATPase"/>
</dbReference>
<dbReference type="GO" id="GO:0005524">
    <property type="term" value="F:ATP binding"/>
    <property type="evidence" value="ECO:0007669"/>
    <property type="project" value="UniProtKB-KW"/>
</dbReference>
<sequence>MIEINNVNKYFHGKKALDNIVATIQERSIFGLVGTNGAGKSTLLRILSGVLEADSGQVLIDGESVYENPSAKAKLCFLSDTAYFFPNATAKTMAEYYGVVYPGFDFERFYQLLDKFHLERRRKISAFSKGMKKQISILLGICTGTKYLFCDETFDGLDPVVRQAVKRIFAEEIQNRKFTPVIASHNLRELDDICDHIGLLHKGGILLSKEIEDMKFHIHKIQCVFQDPVKEAAVQKELDIVRWEKRGSLLTVIARGTRQEIYMCIEDKKPIFSEILPLSLEEIFISEMEVAGYGIKDFMG</sequence>
<dbReference type="CDD" id="cd03230">
    <property type="entry name" value="ABC_DR_subfamily_A"/>
    <property type="match status" value="1"/>
</dbReference>
<dbReference type="PANTHER" id="PTHR43158:SF10">
    <property type="entry name" value="ABC TRANSPORTER ATP-BINDING PROTEIN YTRB"/>
    <property type="match status" value="1"/>
</dbReference>
<dbReference type="PROSITE" id="PS50893">
    <property type="entry name" value="ABC_TRANSPORTER_2"/>
    <property type="match status" value="1"/>
</dbReference>